<evidence type="ECO:0000256" key="2">
    <source>
        <dbReference type="ARBA" id="ARBA00010617"/>
    </source>
</evidence>
<evidence type="ECO:0000256" key="1">
    <source>
        <dbReference type="ARBA" id="ARBA00001971"/>
    </source>
</evidence>
<dbReference type="InterPro" id="IPR002401">
    <property type="entry name" value="Cyt_P450_E_grp-I"/>
</dbReference>
<evidence type="ECO:0008006" key="7">
    <source>
        <dbReference type="Google" id="ProtNLM"/>
    </source>
</evidence>
<keyword evidence="3 4" id="KW-0408">Iron</keyword>
<dbReference type="GO" id="GO:0046872">
    <property type="term" value="F:metal ion binding"/>
    <property type="evidence" value="ECO:0007669"/>
    <property type="project" value="UniProtKB-KW"/>
</dbReference>
<dbReference type="PRINTS" id="PR00463">
    <property type="entry name" value="EP450I"/>
</dbReference>
<accession>A0ABD3P4G0</accession>
<name>A0ABD3P4G0_9STRA</name>
<dbReference type="Proteomes" id="UP001530400">
    <property type="component" value="Unassembled WGS sequence"/>
</dbReference>
<evidence type="ECO:0000256" key="3">
    <source>
        <dbReference type="PIRSR" id="PIRSR602401-1"/>
    </source>
</evidence>
<dbReference type="AlphaFoldDB" id="A0ABD3P4G0"/>
<dbReference type="PROSITE" id="PS00086">
    <property type="entry name" value="CYTOCHROME_P450"/>
    <property type="match status" value="1"/>
</dbReference>
<dbReference type="PRINTS" id="PR00385">
    <property type="entry name" value="P450"/>
</dbReference>
<keyword evidence="4" id="KW-0560">Oxidoreductase</keyword>
<evidence type="ECO:0000313" key="5">
    <source>
        <dbReference type="EMBL" id="KAL3782226.1"/>
    </source>
</evidence>
<sequence length="562" mass="62446">MMATRTTAAAAAAAAARLLLSSRKLASARHLSSCPITSSSNSQSSFTSSSNHANVRLRHIPSLPYLGSLIPQYSSISTFGPTTYYDFYPTIRKRYGDFYSIGVPGLGKGSHGTMYVITDANEMQKVIRQERASQPYPRGVVESEWPLVHWLRSKNSILGKGTNDAEDAMGFAGRGETWKRVRNFLQTDMLSPQSAHGYIPIMAHAAQLASVGAPSSTADLNAYTNRCSFDLFTALMFGSLSKMADPSTGRDAENIEFCNAAVHGMDQMLKQMTSPLHVILYKFGFTSGMYHEMAKAFETAFGIAEKKYVHFRQRYENGELTEAEQSSYLGRAILRQEEDESIREEELAEIIKVALTAAIDTTSSLLSWNMLHLALNPEVQETLHAELVESTTKHGGLNAESLRKANFPYLHAVLRETHRLTPAAPLTIFKENALSDLEIHGSIIPKNSLIVLDAHSVGIDPDMVDNPQEFNPQRWFPDSIVKRKGTPAEILDHPYYRDAFSQGSRKCPGSRVANNVVLLLISQWVLDWKMSVPIGYGWGDVTYCMHGMVHPDLPEITFEKRN</sequence>
<dbReference type="InterPro" id="IPR001128">
    <property type="entry name" value="Cyt_P450"/>
</dbReference>
<dbReference type="SUPFAM" id="SSF48264">
    <property type="entry name" value="Cytochrome P450"/>
    <property type="match status" value="1"/>
</dbReference>
<comment type="caution">
    <text evidence="5">The sequence shown here is derived from an EMBL/GenBank/DDBJ whole genome shotgun (WGS) entry which is preliminary data.</text>
</comment>
<dbReference type="GO" id="GO:0004497">
    <property type="term" value="F:monooxygenase activity"/>
    <property type="evidence" value="ECO:0007669"/>
    <property type="project" value="UniProtKB-KW"/>
</dbReference>
<dbReference type="Gene3D" id="1.10.630.10">
    <property type="entry name" value="Cytochrome P450"/>
    <property type="match status" value="1"/>
</dbReference>
<feature type="binding site" description="axial binding residue" evidence="3">
    <location>
        <position position="507"/>
    </location>
    <ligand>
        <name>heme</name>
        <dbReference type="ChEBI" id="CHEBI:30413"/>
    </ligand>
    <ligandPart>
        <name>Fe</name>
        <dbReference type="ChEBI" id="CHEBI:18248"/>
    </ligandPart>
</feature>
<dbReference type="InterPro" id="IPR017972">
    <property type="entry name" value="Cyt_P450_CS"/>
</dbReference>
<protein>
    <recommendedName>
        <fullName evidence="7">Cytochrome P450</fullName>
    </recommendedName>
</protein>
<reference evidence="5 6" key="1">
    <citation type="submission" date="2024-10" db="EMBL/GenBank/DDBJ databases">
        <title>Updated reference genomes for cyclostephanoid diatoms.</title>
        <authorList>
            <person name="Roberts W.R."/>
            <person name="Alverson A.J."/>
        </authorList>
    </citation>
    <scope>NUCLEOTIDE SEQUENCE [LARGE SCALE GENOMIC DNA]</scope>
    <source>
        <strain evidence="5 6">AJA010-31</strain>
    </source>
</reference>
<dbReference type="InterPro" id="IPR050121">
    <property type="entry name" value="Cytochrome_P450_monoxygenase"/>
</dbReference>
<comment type="similarity">
    <text evidence="2 4">Belongs to the cytochrome P450 family.</text>
</comment>
<organism evidence="5 6">
    <name type="scientific">Cyclotella atomus</name>
    <dbReference type="NCBI Taxonomy" id="382360"/>
    <lineage>
        <taxon>Eukaryota</taxon>
        <taxon>Sar</taxon>
        <taxon>Stramenopiles</taxon>
        <taxon>Ochrophyta</taxon>
        <taxon>Bacillariophyta</taxon>
        <taxon>Coscinodiscophyceae</taxon>
        <taxon>Thalassiosirophycidae</taxon>
        <taxon>Stephanodiscales</taxon>
        <taxon>Stephanodiscaceae</taxon>
        <taxon>Cyclotella</taxon>
    </lineage>
</organism>
<dbReference type="InterPro" id="IPR036396">
    <property type="entry name" value="Cyt_P450_sf"/>
</dbReference>
<evidence type="ECO:0000256" key="4">
    <source>
        <dbReference type="RuleBase" id="RU000461"/>
    </source>
</evidence>
<keyword evidence="4" id="KW-0503">Monooxygenase</keyword>
<keyword evidence="6" id="KW-1185">Reference proteome</keyword>
<keyword evidence="3 4" id="KW-0479">Metal-binding</keyword>
<dbReference type="PANTHER" id="PTHR24305">
    <property type="entry name" value="CYTOCHROME P450"/>
    <property type="match status" value="1"/>
</dbReference>
<gene>
    <name evidence="5" type="ORF">ACHAWO_000799</name>
</gene>
<keyword evidence="3 4" id="KW-0349">Heme</keyword>
<proteinExistence type="inferred from homology"/>
<comment type="cofactor">
    <cofactor evidence="1 3">
        <name>heme</name>
        <dbReference type="ChEBI" id="CHEBI:30413"/>
    </cofactor>
</comment>
<dbReference type="PANTHER" id="PTHR24305:SF166">
    <property type="entry name" value="CYTOCHROME P450 12A4, MITOCHONDRIAL-RELATED"/>
    <property type="match status" value="1"/>
</dbReference>
<evidence type="ECO:0000313" key="6">
    <source>
        <dbReference type="Proteomes" id="UP001530400"/>
    </source>
</evidence>
<dbReference type="Pfam" id="PF00067">
    <property type="entry name" value="p450"/>
    <property type="match status" value="1"/>
</dbReference>
<dbReference type="EMBL" id="JALLPJ020000816">
    <property type="protein sequence ID" value="KAL3782226.1"/>
    <property type="molecule type" value="Genomic_DNA"/>
</dbReference>